<dbReference type="AlphaFoldDB" id="A0A833UEQ9"/>
<name>A0A833UEQ9_ACIBZ</name>
<dbReference type="Proteomes" id="UP000490535">
    <property type="component" value="Unassembled WGS sequence"/>
</dbReference>
<proteinExistence type="predicted"/>
<dbReference type="PROSITE" id="PS51186">
    <property type="entry name" value="GNAT"/>
    <property type="match status" value="1"/>
</dbReference>
<dbReference type="InterPro" id="IPR016181">
    <property type="entry name" value="Acyl_CoA_acyltransferase"/>
</dbReference>
<dbReference type="CDD" id="cd04301">
    <property type="entry name" value="NAT_SF"/>
    <property type="match status" value="1"/>
</dbReference>
<sequence length="146" mass="16844">MLVTMMKIRYFQPQDMLPLSKLFLESRKKSWSWLDSSKWQLADFEAYTQNEIVLVAENNQQYLGFASIYLQDNFLHHLFVAPSLQNQGVGSTLLASAEQLFTDTGYLKCLTMNKTALAFYKHHDWKTVSTGESDEGAYVLMSKEKL</sequence>
<reference evidence="3" key="1">
    <citation type="journal article" date="2020" name="MBio">
        <title>Horizontal gene transfer to a defensive symbiont with a reduced genome amongst a multipartite beetle microbiome.</title>
        <authorList>
            <person name="Waterworth S.C."/>
            <person name="Florez L.V."/>
            <person name="Rees E.R."/>
            <person name="Hertweck C."/>
            <person name="Kaltenpoth M."/>
            <person name="Kwan J.C."/>
        </authorList>
    </citation>
    <scope>NUCLEOTIDE SEQUENCE [LARGE SCALE GENOMIC DNA]</scope>
</reference>
<dbReference type="SUPFAM" id="SSF55729">
    <property type="entry name" value="Acyl-CoA N-acyltransferases (Nat)"/>
    <property type="match status" value="1"/>
</dbReference>
<protein>
    <recommendedName>
        <fullName evidence="1">N-acetyltransferase domain-containing protein</fullName>
    </recommendedName>
</protein>
<evidence type="ECO:0000313" key="2">
    <source>
        <dbReference type="EMBL" id="KAF1027684.1"/>
    </source>
</evidence>
<dbReference type="Pfam" id="PF00583">
    <property type="entry name" value="Acetyltransf_1"/>
    <property type="match status" value="1"/>
</dbReference>
<dbReference type="InterPro" id="IPR000182">
    <property type="entry name" value="GNAT_dom"/>
</dbReference>
<accession>A0A833UEQ9</accession>
<dbReference type="GO" id="GO:0016747">
    <property type="term" value="F:acyltransferase activity, transferring groups other than amino-acyl groups"/>
    <property type="evidence" value="ECO:0007669"/>
    <property type="project" value="InterPro"/>
</dbReference>
<dbReference type="Gene3D" id="3.40.630.30">
    <property type="match status" value="1"/>
</dbReference>
<feature type="domain" description="N-acetyltransferase" evidence="1">
    <location>
        <begin position="6"/>
        <end position="146"/>
    </location>
</feature>
<evidence type="ECO:0000313" key="3">
    <source>
        <dbReference type="Proteomes" id="UP000490535"/>
    </source>
</evidence>
<evidence type="ECO:0000259" key="1">
    <source>
        <dbReference type="PROSITE" id="PS51186"/>
    </source>
</evidence>
<dbReference type="EMBL" id="WNDP01000007">
    <property type="protein sequence ID" value="KAF1027684.1"/>
    <property type="molecule type" value="Genomic_DNA"/>
</dbReference>
<organism evidence="2 3">
    <name type="scientific">Acinetobacter bereziniae</name>
    <name type="common">Acinetobacter genomosp. 10</name>
    <dbReference type="NCBI Taxonomy" id="106648"/>
    <lineage>
        <taxon>Bacteria</taxon>
        <taxon>Pseudomonadati</taxon>
        <taxon>Pseudomonadota</taxon>
        <taxon>Gammaproteobacteria</taxon>
        <taxon>Moraxellales</taxon>
        <taxon>Moraxellaceae</taxon>
        <taxon>Acinetobacter</taxon>
    </lineage>
</organism>
<gene>
    <name evidence="2" type="ORF">GAK29_00495</name>
</gene>
<comment type="caution">
    <text evidence="2">The sequence shown here is derived from an EMBL/GenBank/DDBJ whole genome shotgun (WGS) entry which is preliminary data.</text>
</comment>